<dbReference type="SUPFAM" id="SSF53901">
    <property type="entry name" value="Thiolase-like"/>
    <property type="match status" value="2"/>
</dbReference>
<dbReference type="RefSeq" id="WP_184984622.1">
    <property type="nucleotide sequence ID" value="NZ_BAAALO010000137.1"/>
</dbReference>
<dbReference type="GO" id="GO:0044550">
    <property type="term" value="P:secondary metabolite biosynthetic process"/>
    <property type="evidence" value="ECO:0007669"/>
    <property type="project" value="TreeGrafter"/>
</dbReference>
<dbReference type="EC" id="2.3.1.180" evidence="5"/>
<proteinExistence type="predicted"/>
<keyword evidence="2 5" id="KW-0012">Acyltransferase</keyword>
<dbReference type="GO" id="GO:0033818">
    <property type="term" value="F:beta-ketoacyl-acyl-carrier-protein synthase III activity"/>
    <property type="evidence" value="ECO:0007669"/>
    <property type="project" value="UniProtKB-EC"/>
</dbReference>
<evidence type="ECO:0000259" key="4">
    <source>
        <dbReference type="Pfam" id="PF08545"/>
    </source>
</evidence>
<dbReference type="InterPro" id="IPR013747">
    <property type="entry name" value="ACP_syn_III_C"/>
</dbReference>
<dbReference type="GO" id="GO:0004315">
    <property type="term" value="F:3-oxoacyl-[acyl-carrier-protein] synthase activity"/>
    <property type="evidence" value="ECO:0007669"/>
    <property type="project" value="InterPro"/>
</dbReference>
<evidence type="ECO:0000256" key="2">
    <source>
        <dbReference type="ARBA" id="ARBA00023315"/>
    </source>
</evidence>
<dbReference type="Pfam" id="PF08541">
    <property type="entry name" value="ACP_syn_III_C"/>
    <property type="match status" value="1"/>
</dbReference>
<dbReference type="InterPro" id="IPR013751">
    <property type="entry name" value="ACP_syn_III_N"/>
</dbReference>
<evidence type="ECO:0000259" key="3">
    <source>
        <dbReference type="Pfam" id="PF08541"/>
    </source>
</evidence>
<protein>
    <submittedName>
        <fullName evidence="5">3-oxoacyl-[acyl-carrier-protein] synthase-3</fullName>
        <ecNumber evidence="5">2.3.1.180</ecNumber>
    </submittedName>
</protein>
<accession>A0A7X0IHJ3</accession>
<dbReference type="InterPro" id="IPR016039">
    <property type="entry name" value="Thiolase-like"/>
</dbReference>
<feature type="domain" description="Beta-ketoacyl-[acyl-carrier-protein] synthase III C-terminal" evidence="3">
    <location>
        <begin position="253"/>
        <end position="313"/>
    </location>
</feature>
<evidence type="ECO:0000313" key="6">
    <source>
        <dbReference type="Proteomes" id="UP000555564"/>
    </source>
</evidence>
<dbReference type="AlphaFoldDB" id="A0A7X0IHJ3"/>
<comment type="caution">
    <text evidence="5">The sequence shown here is derived from an EMBL/GenBank/DDBJ whole genome shotgun (WGS) entry which is preliminary data.</text>
</comment>
<reference evidence="5 6" key="1">
    <citation type="submission" date="2020-08" db="EMBL/GenBank/DDBJ databases">
        <title>Sequencing the genomes of 1000 actinobacteria strains.</title>
        <authorList>
            <person name="Klenk H.-P."/>
        </authorList>
    </citation>
    <scope>NUCLEOTIDE SEQUENCE [LARGE SCALE GENOMIC DNA]</scope>
    <source>
        <strain evidence="5 6">DSM 44936</strain>
    </source>
</reference>
<feature type="domain" description="Beta-ketoacyl-[acyl-carrier-protein] synthase III N-terminal" evidence="4">
    <location>
        <begin position="117"/>
        <end position="193"/>
    </location>
</feature>
<keyword evidence="1 5" id="KW-0808">Transferase</keyword>
<dbReference type="PANTHER" id="PTHR34069:SF2">
    <property type="entry name" value="BETA-KETOACYL-[ACYL-CARRIER-PROTEIN] SYNTHASE III"/>
    <property type="match status" value="1"/>
</dbReference>
<name>A0A7X0IHJ3_9ACTN</name>
<evidence type="ECO:0000256" key="1">
    <source>
        <dbReference type="ARBA" id="ARBA00022679"/>
    </source>
</evidence>
<organism evidence="5 6">
    <name type="scientific">Sphaerisporangium rubeum</name>
    <dbReference type="NCBI Taxonomy" id="321317"/>
    <lineage>
        <taxon>Bacteria</taxon>
        <taxon>Bacillati</taxon>
        <taxon>Actinomycetota</taxon>
        <taxon>Actinomycetes</taxon>
        <taxon>Streptosporangiales</taxon>
        <taxon>Streptosporangiaceae</taxon>
        <taxon>Sphaerisporangium</taxon>
    </lineage>
</organism>
<evidence type="ECO:0000313" key="5">
    <source>
        <dbReference type="EMBL" id="MBB6475364.1"/>
    </source>
</evidence>
<dbReference type="Pfam" id="PF08545">
    <property type="entry name" value="ACP_syn_III"/>
    <property type="match status" value="1"/>
</dbReference>
<keyword evidence="6" id="KW-1185">Reference proteome</keyword>
<sequence length="347" mass="36239">MPRDVHILSAASSLPGAAVDNAALAGRFGMDALWEQWVDVFIGTRSRHLALDLASGTVTSTLAELASDAGGKALAAAGVAPAEVDAVVLATATPDKLMPATVNVVADRLGIDQVRSFQLQSGCSGAVQALDVARHILLAGDARTVLVLGGDVVARFWDVHRDLRAAAPQELVNYVLFGDAAGAAVLSAGPGPGSATVRTLFTRLVGLGREPGAVLEWYAPADRDTDRPAATEDYKAIERHVPEMTGEVLRELLERTGWKDGDVDLLLPPQLSGRMTRLITERLGLPEAREVSCVDEAGNCGNAIVFLQLEQALPLLAGGRRAAGVSIESSKWIKAGFALEGDGGDAA</sequence>
<dbReference type="GO" id="GO:0006633">
    <property type="term" value="P:fatty acid biosynthetic process"/>
    <property type="evidence" value="ECO:0007669"/>
    <property type="project" value="InterPro"/>
</dbReference>
<dbReference type="Proteomes" id="UP000555564">
    <property type="component" value="Unassembled WGS sequence"/>
</dbReference>
<dbReference type="Gene3D" id="3.40.47.10">
    <property type="match status" value="2"/>
</dbReference>
<dbReference type="PANTHER" id="PTHR34069">
    <property type="entry name" value="3-OXOACYL-[ACYL-CARRIER-PROTEIN] SYNTHASE 3"/>
    <property type="match status" value="1"/>
</dbReference>
<gene>
    <name evidence="5" type="ORF">BJ992_004795</name>
</gene>
<dbReference type="EMBL" id="JACHIU010000001">
    <property type="protein sequence ID" value="MBB6475364.1"/>
    <property type="molecule type" value="Genomic_DNA"/>
</dbReference>